<dbReference type="CDD" id="cd00093">
    <property type="entry name" value="HTH_XRE"/>
    <property type="match status" value="1"/>
</dbReference>
<dbReference type="Pfam" id="PF01381">
    <property type="entry name" value="HTH_3"/>
    <property type="match status" value="1"/>
</dbReference>
<dbReference type="InterPro" id="IPR001387">
    <property type="entry name" value="Cro/C1-type_HTH"/>
</dbReference>
<dbReference type="InterPro" id="IPR010982">
    <property type="entry name" value="Lambda_DNA-bd_dom_sf"/>
</dbReference>
<accession>A0A974GUX2</accession>
<feature type="domain" description="HTH cro/C1-type" evidence="2">
    <location>
        <begin position="4"/>
        <end position="58"/>
    </location>
</feature>
<protein>
    <submittedName>
        <fullName evidence="3">Helix-turn-helix transcriptional regulator</fullName>
    </submittedName>
</protein>
<name>A0A974GUX2_SEDHY</name>
<dbReference type="SUPFAM" id="SSF47413">
    <property type="entry name" value="lambda repressor-like DNA-binding domains"/>
    <property type="match status" value="1"/>
</dbReference>
<evidence type="ECO:0000313" key="4">
    <source>
        <dbReference type="Proteomes" id="UP000611629"/>
    </source>
</evidence>
<dbReference type="GO" id="GO:0003677">
    <property type="term" value="F:DNA binding"/>
    <property type="evidence" value="ECO:0007669"/>
    <property type="project" value="UniProtKB-KW"/>
</dbReference>
<gene>
    <name evidence="3" type="ORF">HZF24_01155</name>
</gene>
<evidence type="ECO:0000259" key="2">
    <source>
        <dbReference type="PROSITE" id="PS50943"/>
    </source>
</evidence>
<dbReference type="PANTHER" id="PTHR46558:SF11">
    <property type="entry name" value="HTH-TYPE TRANSCRIPTIONAL REGULATOR XRE"/>
    <property type="match status" value="1"/>
</dbReference>
<dbReference type="PANTHER" id="PTHR46558">
    <property type="entry name" value="TRACRIPTIONAL REGULATORY PROTEIN-RELATED-RELATED"/>
    <property type="match status" value="1"/>
</dbReference>
<reference evidence="3" key="1">
    <citation type="submission" date="2020-07" db="EMBL/GenBank/DDBJ databases">
        <title>Genomic analysis of a strain of Sedimentibacter Hydroxybenzoicus DSM7310.</title>
        <authorList>
            <person name="Ma S."/>
        </authorList>
    </citation>
    <scope>NUCLEOTIDE SEQUENCE</scope>
    <source>
        <strain evidence="3">DSM 7310</strain>
    </source>
</reference>
<sequence>MNRIKELRLEKNISQNDLAKLLNTSQQSISFYETGKRDPDTKTLDILSGYFNVSIDYLLCKSNIRNPEKLLNDYNSLSEESKKQLEKYIELLKIKDANDRNKDKMSLTSE</sequence>
<evidence type="ECO:0000313" key="3">
    <source>
        <dbReference type="EMBL" id="NYB72742.1"/>
    </source>
</evidence>
<dbReference type="RefSeq" id="WP_179236422.1">
    <property type="nucleotide sequence ID" value="NZ_JACBNQ010000001.1"/>
</dbReference>
<dbReference type="PROSITE" id="PS50943">
    <property type="entry name" value="HTH_CROC1"/>
    <property type="match status" value="1"/>
</dbReference>
<keyword evidence="1" id="KW-0238">DNA-binding</keyword>
<dbReference type="AlphaFoldDB" id="A0A974GUX2"/>
<organism evidence="3 4">
    <name type="scientific">Sedimentibacter hydroxybenzoicus DSM 7310</name>
    <dbReference type="NCBI Taxonomy" id="1123245"/>
    <lineage>
        <taxon>Bacteria</taxon>
        <taxon>Bacillati</taxon>
        <taxon>Bacillota</taxon>
        <taxon>Tissierellia</taxon>
        <taxon>Sedimentibacter</taxon>
    </lineage>
</organism>
<dbReference type="SMART" id="SM00530">
    <property type="entry name" value="HTH_XRE"/>
    <property type="match status" value="1"/>
</dbReference>
<dbReference type="EMBL" id="JACBNQ010000001">
    <property type="protein sequence ID" value="NYB72742.1"/>
    <property type="molecule type" value="Genomic_DNA"/>
</dbReference>
<comment type="caution">
    <text evidence="3">The sequence shown here is derived from an EMBL/GenBank/DDBJ whole genome shotgun (WGS) entry which is preliminary data.</text>
</comment>
<dbReference type="Gene3D" id="1.10.260.40">
    <property type="entry name" value="lambda repressor-like DNA-binding domains"/>
    <property type="match status" value="1"/>
</dbReference>
<keyword evidence="4" id="KW-1185">Reference proteome</keyword>
<dbReference type="Proteomes" id="UP000611629">
    <property type="component" value="Unassembled WGS sequence"/>
</dbReference>
<evidence type="ECO:0000256" key="1">
    <source>
        <dbReference type="ARBA" id="ARBA00023125"/>
    </source>
</evidence>
<proteinExistence type="predicted"/>